<gene>
    <name evidence="1" type="ORF">EDD72_13218</name>
</gene>
<feature type="non-terminal residue" evidence="1">
    <location>
        <position position="39"/>
    </location>
</feature>
<reference evidence="1 2" key="1">
    <citation type="submission" date="2019-03" db="EMBL/GenBank/DDBJ databases">
        <title>Genomic Encyclopedia of Type Strains, Phase IV (KMG-IV): sequencing the most valuable type-strain genomes for metagenomic binning, comparative biology and taxonomic classification.</title>
        <authorList>
            <person name="Goeker M."/>
        </authorList>
    </citation>
    <scope>NUCLEOTIDE SEQUENCE [LARGE SCALE GENOMIC DNA]</scope>
    <source>
        <strain evidence="1 2">DSM 23802</strain>
    </source>
</reference>
<comment type="caution">
    <text evidence="1">The sequence shown here is derived from an EMBL/GenBank/DDBJ whole genome shotgun (WGS) entry which is preliminary data.</text>
</comment>
<organism evidence="1 2">
    <name type="scientific">Tepidibacillus fermentans</name>
    <dbReference type="NCBI Taxonomy" id="1281767"/>
    <lineage>
        <taxon>Bacteria</taxon>
        <taxon>Bacillati</taxon>
        <taxon>Bacillota</taxon>
        <taxon>Bacilli</taxon>
        <taxon>Bacillales</taxon>
        <taxon>Bacillaceae</taxon>
        <taxon>Tepidibacillus</taxon>
    </lineage>
</organism>
<evidence type="ECO:0000313" key="1">
    <source>
        <dbReference type="EMBL" id="TCS77962.1"/>
    </source>
</evidence>
<name>A0A4V2URK2_9BACI</name>
<dbReference type="EMBL" id="SMAB01000032">
    <property type="protein sequence ID" value="TCS77962.1"/>
    <property type="molecule type" value="Genomic_DNA"/>
</dbReference>
<evidence type="ECO:0000313" key="2">
    <source>
        <dbReference type="Proteomes" id="UP000295788"/>
    </source>
</evidence>
<dbReference type="AlphaFoldDB" id="A0A4V2URK2"/>
<protein>
    <submittedName>
        <fullName evidence="1">Uncharacterized protein</fullName>
    </submittedName>
</protein>
<keyword evidence="2" id="KW-1185">Reference proteome</keyword>
<dbReference type="Proteomes" id="UP000295788">
    <property type="component" value="Unassembled WGS sequence"/>
</dbReference>
<accession>A0A4V2URK2</accession>
<sequence length="39" mass="4563">MDTIISRLYQLIKSTNNLIELEESIQIYMQEVFSSLLGE</sequence>
<proteinExistence type="predicted"/>